<proteinExistence type="inferred from homology"/>
<dbReference type="InterPro" id="IPR036388">
    <property type="entry name" value="WH-like_DNA-bd_sf"/>
</dbReference>
<dbReference type="InterPro" id="IPR041614">
    <property type="entry name" value="DprA_WH"/>
</dbReference>
<sequence>MTIPLLPDEHHIAAWWSSVIEPVDVYAHALRLALGDDEAIAWVCADTPGSLPLALERTAQGIPRDWETVWKRWHPRAVVADPAGDLEWIERVGGQLLIPSDSKWPEALNDLEHERPVCLWVRGHLLDRPTVAIVGSRACTRVGEKTAADMGYELASKGMCVVSGGAFGIDIAAHRGALASPPGPTIAVMAGGLERPYPVAHRQHFDEIVSHEAGALMSEVPPRWRPARWRFLTRNRVIAALAQATIVVEADQRSGALATARRAMELRRHVGAVPGPVTSAMSRGCHRLIREGGTLIRDSADVIEMVSTLDLNIGNTEPLFDQPQSPDHGIDALPCHQRRVWEALPRRAASSVDAITVTAGMSIEDVMSALGALELAGLAAHTHGRWKRTA</sequence>
<dbReference type="NCBIfam" id="TIGR00732">
    <property type="entry name" value="dprA"/>
    <property type="match status" value="1"/>
</dbReference>
<name>A0ABY0V7I2_9ACTO</name>
<dbReference type="InterPro" id="IPR003488">
    <property type="entry name" value="DprA"/>
</dbReference>
<evidence type="ECO:0000259" key="2">
    <source>
        <dbReference type="Pfam" id="PF02481"/>
    </source>
</evidence>
<dbReference type="SUPFAM" id="SSF102405">
    <property type="entry name" value="MCP/YpsA-like"/>
    <property type="match status" value="1"/>
</dbReference>
<accession>A0ABY0V7I2</accession>
<dbReference type="Pfam" id="PF02481">
    <property type="entry name" value="DNA_processg_A"/>
    <property type="match status" value="1"/>
</dbReference>
<keyword evidence="5" id="KW-1185">Reference proteome</keyword>
<feature type="domain" description="Smf/DprA SLOG" evidence="2">
    <location>
        <begin position="96"/>
        <end position="306"/>
    </location>
</feature>
<dbReference type="Pfam" id="PF17782">
    <property type="entry name" value="WHD_DprA"/>
    <property type="match status" value="1"/>
</dbReference>
<evidence type="ECO:0000313" key="5">
    <source>
        <dbReference type="Proteomes" id="UP000198976"/>
    </source>
</evidence>
<evidence type="ECO:0000259" key="3">
    <source>
        <dbReference type="Pfam" id="PF17782"/>
    </source>
</evidence>
<dbReference type="PANTHER" id="PTHR43022">
    <property type="entry name" value="PROTEIN SMF"/>
    <property type="match status" value="1"/>
</dbReference>
<feature type="domain" description="DprA winged helix" evidence="3">
    <location>
        <begin position="336"/>
        <end position="384"/>
    </location>
</feature>
<comment type="similarity">
    <text evidence="1">Belongs to the DprA/Smf family.</text>
</comment>
<gene>
    <name evidence="4" type="ORF">SAMN04489714_1133</name>
</gene>
<dbReference type="Proteomes" id="UP000198976">
    <property type="component" value="Chromosome I"/>
</dbReference>
<dbReference type="Gene3D" id="1.10.10.10">
    <property type="entry name" value="Winged helix-like DNA-binding domain superfamily/Winged helix DNA-binding domain"/>
    <property type="match status" value="1"/>
</dbReference>
<reference evidence="4 5" key="1">
    <citation type="submission" date="2016-10" db="EMBL/GenBank/DDBJ databases">
        <authorList>
            <person name="Varghese N."/>
            <person name="Submissions S."/>
        </authorList>
    </citation>
    <scope>NUCLEOTIDE SEQUENCE [LARGE SCALE GENOMIC DNA]</scope>
    <source>
        <strain evidence="4 5">DSM 9169</strain>
    </source>
</reference>
<dbReference type="InterPro" id="IPR057666">
    <property type="entry name" value="DrpA_SLOG"/>
</dbReference>
<dbReference type="PANTHER" id="PTHR43022:SF1">
    <property type="entry name" value="PROTEIN SMF"/>
    <property type="match status" value="1"/>
</dbReference>
<organism evidence="4 5">
    <name type="scientific">Schaalia radingae</name>
    <dbReference type="NCBI Taxonomy" id="131110"/>
    <lineage>
        <taxon>Bacteria</taxon>
        <taxon>Bacillati</taxon>
        <taxon>Actinomycetota</taxon>
        <taxon>Actinomycetes</taxon>
        <taxon>Actinomycetales</taxon>
        <taxon>Actinomycetaceae</taxon>
        <taxon>Schaalia</taxon>
    </lineage>
</organism>
<protein>
    <submittedName>
        <fullName evidence="4">DNA protecting protein DprA</fullName>
    </submittedName>
</protein>
<dbReference type="EMBL" id="LT629792">
    <property type="protein sequence ID" value="SDT94686.1"/>
    <property type="molecule type" value="Genomic_DNA"/>
</dbReference>
<dbReference type="Gene3D" id="3.40.50.450">
    <property type="match status" value="1"/>
</dbReference>
<evidence type="ECO:0000256" key="1">
    <source>
        <dbReference type="ARBA" id="ARBA00006525"/>
    </source>
</evidence>
<evidence type="ECO:0000313" key="4">
    <source>
        <dbReference type="EMBL" id="SDT94686.1"/>
    </source>
</evidence>
<dbReference type="RefSeq" id="WP_092648594.1">
    <property type="nucleotide sequence ID" value="NZ_LT629792.1"/>
</dbReference>